<accession>A0AAC9HSP8</accession>
<sequence length="96" mass="10337">MIGRLLYRPLGTLLGMLGGLAASSIFHRIWKRSTGRDDTPDASMEEYGWREVLAGAALHGAVFGTVKAAVDRAGAAGYRRATGVWPSKPRSQHAKN</sequence>
<dbReference type="AlphaFoldDB" id="A0AAC9HSP8"/>
<dbReference type="Proteomes" id="UP000095210">
    <property type="component" value="Chromosome"/>
</dbReference>
<name>A0AAC9HSP8_9PSEU</name>
<keyword evidence="1" id="KW-0472">Membrane</keyword>
<organism evidence="2 3">
    <name type="scientific">Actinoalloteichus hymeniacidonis</name>
    <dbReference type="NCBI Taxonomy" id="340345"/>
    <lineage>
        <taxon>Bacteria</taxon>
        <taxon>Bacillati</taxon>
        <taxon>Actinomycetota</taxon>
        <taxon>Actinomycetes</taxon>
        <taxon>Pseudonocardiales</taxon>
        <taxon>Pseudonocardiaceae</taxon>
        <taxon>Actinoalloteichus</taxon>
    </lineage>
</organism>
<dbReference type="Pfam" id="PF14019">
    <property type="entry name" value="DUF4235"/>
    <property type="match status" value="1"/>
</dbReference>
<gene>
    <name evidence="2" type="ORF">TL08_20365</name>
</gene>
<dbReference type="EMBL" id="CP014859">
    <property type="protein sequence ID" value="AOS64864.1"/>
    <property type="molecule type" value="Genomic_DNA"/>
</dbReference>
<keyword evidence="3" id="KW-1185">Reference proteome</keyword>
<evidence type="ECO:0000256" key="1">
    <source>
        <dbReference type="SAM" id="Phobius"/>
    </source>
</evidence>
<feature type="transmembrane region" description="Helical" evidence="1">
    <location>
        <begin position="6"/>
        <end position="26"/>
    </location>
</feature>
<protein>
    <submittedName>
        <fullName evidence="2">DUF4235 family protein</fullName>
    </submittedName>
</protein>
<dbReference type="RefSeq" id="WP_311734454.1">
    <property type="nucleotide sequence ID" value="NZ_CP014859.1"/>
</dbReference>
<evidence type="ECO:0000313" key="2">
    <source>
        <dbReference type="EMBL" id="AOS64864.1"/>
    </source>
</evidence>
<reference evidence="3" key="1">
    <citation type="submission" date="2016-03" db="EMBL/GenBank/DDBJ databases">
        <title>Complete genome sequence of the type strain Actinoalloteichus hymeniacidonis DSM 45092.</title>
        <authorList>
            <person name="Schaffert L."/>
            <person name="Albersmeier A."/>
            <person name="Winkler A."/>
            <person name="Kalinowski J."/>
            <person name="Zotchev S."/>
            <person name="Ruckert C."/>
        </authorList>
    </citation>
    <scope>NUCLEOTIDE SEQUENCE [LARGE SCALE GENOMIC DNA]</scope>
    <source>
        <strain evidence="3">HPA177(T) (DSM 45092(T))</strain>
    </source>
</reference>
<keyword evidence="1" id="KW-0812">Transmembrane</keyword>
<dbReference type="InterPro" id="IPR025329">
    <property type="entry name" value="DUF4235"/>
</dbReference>
<proteinExistence type="predicted"/>
<dbReference type="KEGG" id="ahm:TL08_20365"/>
<evidence type="ECO:0000313" key="3">
    <source>
        <dbReference type="Proteomes" id="UP000095210"/>
    </source>
</evidence>
<keyword evidence="1" id="KW-1133">Transmembrane helix</keyword>